<dbReference type="PANTHER" id="PTHR12714">
    <property type="entry name" value="PROTEIN-S ISOPRENYLCYSTEINE O-METHYLTRANSFERASE"/>
    <property type="match status" value="1"/>
</dbReference>
<name>A0ABX1DLR6_9HYPH</name>
<evidence type="ECO:0000313" key="6">
    <source>
        <dbReference type="EMBL" id="NKC03874.1"/>
    </source>
</evidence>
<feature type="transmembrane region" description="Helical" evidence="5">
    <location>
        <begin position="40"/>
        <end position="62"/>
    </location>
</feature>
<reference evidence="6 7" key="1">
    <citation type="submission" date="2020-03" db="EMBL/GenBank/DDBJ databases">
        <title>Whole genome sequencing of clinical and environmental type strains of Ochrobactrum.</title>
        <authorList>
            <person name="Dharne M."/>
        </authorList>
    </citation>
    <scope>NUCLEOTIDE SEQUENCE [LARGE SCALE GENOMIC DNA]</scope>
    <source>
        <strain evidence="6 7">CIP 109452</strain>
    </source>
</reference>
<feature type="transmembrane region" description="Helical" evidence="5">
    <location>
        <begin position="83"/>
        <end position="115"/>
    </location>
</feature>
<dbReference type="RefSeq" id="WP_138786104.1">
    <property type="nucleotide sequence ID" value="NZ_JBHEEQ010000009.1"/>
</dbReference>
<keyword evidence="7" id="KW-1185">Reference proteome</keyword>
<dbReference type="EMBL" id="JAAVLN010000002">
    <property type="protein sequence ID" value="NKC03874.1"/>
    <property type="molecule type" value="Genomic_DNA"/>
</dbReference>
<evidence type="ECO:0000256" key="4">
    <source>
        <dbReference type="ARBA" id="ARBA00023136"/>
    </source>
</evidence>
<dbReference type="PANTHER" id="PTHR12714:SF24">
    <property type="entry name" value="SLR1182 PROTEIN"/>
    <property type="match status" value="1"/>
</dbReference>
<comment type="caution">
    <text evidence="6">The sequence shown here is derived from an EMBL/GenBank/DDBJ whole genome shotgun (WGS) entry which is preliminary data.</text>
</comment>
<comment type="subcellular location">
    <subcellularLocation>
        <location evidence="1">Endomembrane system</location>
        <topology evidence="1">Multi-pass membrane protein</topology>
    </subcellularLocation>
</comment>
<proteinExistence type="predicted"/>
<evidence type="ECO:0000313" key="7">
    <source>
        <dbReference type="Proteomes" id="UP000704467"/>
    </source>
</evidence>
<evidence type="ECO:0000256" key="1">
    <source>
        <dbReference type="ARBA" id="ARBA00004127"/>
    </source>
</evidence>
<gene>
    <name evidence="6" type="ORF">HED55_13170</name>
</gene>
<dbReference type="Proteomes" id="UP000704467">
    <property type="component" value="Unassembled WGS sequence"/>
</dbReference>
<keyword evidence="2 5" id="KW-0812">Transmembrane</keyword>
<dbReference type="InterPro" id="IPR007318">
    <property type="entry name" value="Phopholipid_MeTrfase"/>
</dbReference>
<accession>A0ABX1DLR6</accession>
<keyword evidence="4 5" id="KW-0472">Membrane</keyword>
<evidence type="ECO:0000256" key="5">
    <source>
        <dbReference type="SAM" id="Phobius"/>
    </source>
</evidence>
<sequence>MTLSKFQYFRRLWVGAAVLLAFLALTQVKSAWIGETHETIEVVGIFLILAGIVGRLWCTLYIGGKKSSELVRQGPYSISRNPLYVFSAIAAGGVGLQSGSVVVGLIFALGCAVLFQLVIHREEKHLEGMFGEPYAAYLREVPRFWPKFSIYRDSTTLDVVPRRVYVTLMDGLVFFAAKPAFEAVEYLQSSGVIDASTAMF</sequence>
<protein>
    <submittedName>
        <fullName evidence="6">Isoprenylcysteine carboxylmethyltransferase family protein</fullName>
    </submittedName>
</protein>
<evidence type="ECO:0000256" key="2">
    <source>
        <dbReference type="ARBA" id="ARBA00022692"/>
    </source>
</evidence>
<dbReference type="Gene3D" id="1.20.120.1630">
    <property type="match status" value="1"/>
</dbReference>
<dbReference type="Pfam" id="PF04191">
    <property type="entry name" value="PEMT"/>
    <property type="match status" value="1"/>
</dbReference>
<keyword evidence="3 5" id="KW-1133">Transmembrane helix</keyword>
<organism evidence="6 7">
    <name type="scientific">Brucella haematophila</name>
    <dbReference type="NCBI Taxonomy" id="419474"/>
    <lineage>
        <taxon>Bacteria</taxon>
        <taxon>Pseudomonadati</taxon>
        <taxon>Pseudomonadota</taxon>
        <taxon>Alphaproteobacteria</taxon>
        <taxon>Hyphomicrobiales</taxon>
        <taxon>Brucellaceae</taxon>
        <taxon>Brucella/Ochrobactrum group</taxon>
        <taxon>Brucella</taxon>
    </lineage>
</organism>
<evidence type="ECO:0000256" key="3">
    <source>
        <dbReference type="ARBA" id="ARBA00022989"/>
    </source>
</evidence>